<dbReference type="EMBL" id="JBBBZM010000095">
    <property type="protein sequence ID" value="KAL0634426.1"/>
    <property type="molecule type" value="Genomic_DNA"/>
</dbReference>
<keyword evidence="2" id="KW-1133">Transmembrane helix</keyword>
<feature type="transmembrane region" description="Helical" evidence="2">
    <location>
        <begin position="652"/>
        <end position="673"/>
    </location>
</feature>
<feature type="transmembrane region" description="Helical" evidence="2">
    <location>
        <begin position="83"/>
        <end position="105"/>
    </location>
</feature>
<feature type="compositionally biased region" description="Acidic residues" evidence="1">
    <location>
        <begin position="745"/>
        <end position="755"/>
    </location>
</feature>
<evidence type="ECO:0000256" key="1">
    <source>
        <dbReference type="SAM" id="MobiDB-lite"/>
    </source>
</evidence>
<evidence type="ECO:0000313" key="4">
    <source>
        <dbReference type="Proteomes" id="UP001447188"/>
    </source>
</evidence>
<keyword evidence="2" id="KW-0472">Membrane</keyword>
<feature type="transmembrane region" description="Helical" evidence="2">
    <location>
        <begin position="40"/>
        <end position="63"/>
    </location>
</feature>
<proteinExistence type="predicted"/>
<comment type="caution">
    <text evidence="3">The sequence shown here is derived from an EMBL/GenBank/DDBJ whole genome shotgun (WGS) entry which is preliminary data.</text>
</comment>
<protein>
    <submittedName>
        <fullName evidence="3">Uncharacterized protein</fullName>
    </submittedName>
</protein>
<evidence type="ECO:0000313" key="3">
    <source>
        <dbReference type="EMBL" id="KAL0634426.1"/>
    </source>
</evidence>
<dbReference type="Proteomes" id="UP001447188">
    <property type="component" value="Unassembled WGS sequence"/>
</dbReference>
<organism evidence="3 4">
    <name type="scientific">Discina gigas</name>
    <dbReference type="NCBI Taxonomy" id="1032678"/>
    <lineage>
        <taxon>Eukaryota</taxon>
        <taxon>Fungi</taxon>
        <taxon>Dikarya</taxon>
        <taxon>Ascomycota</taxon>
        <taxon>Pezizomycotina</taxon>
        <taxon>Pezizomycetes</taxon>
        <taxon>Pezizales</taxon>
        <taxon>Discinaceae</taxon>
        <taxon>Discina</taxon>
    </lineage>
</organism>
<reference evidence="3 4" key="1">
    <citation type="submission" date="2024-02" db="EMBL/GenBank/DDBJ databases">
        <title>Discinaceae phylogenomics.</title>
        <authorList>
            <person name="Dirks A.C."/>
            <person name="James T.Y."/>
        </authorList>
    </citation>
    <scope>NUCLEOTIDE SEQUENCE [LARGE SCALE GENOMIC DNA]</scope>
    <source>
        <strain evidence="3 4">ACD0624</strain>
    </source>
</reference>
<keyword evidence="4" id="KW-1185">Reference proteome</keyword>
<sequence length="790" mass="88438">MPPPALKRMNSFAGKSWRQFRPSHKLEPQKTIVSKNPLDIFTWHLWAIMGVAASAVLIYFNYIEYAIGGELGRSNTQAETANILGALQLVVKLHELIIVASLIAIARQWIHTMLIDRTKGTLLSLVGSEGSLAQPSFLISKEYYSAVSYGLHGVISPPPERTPREARRRMEMLLLAVFLLLGCIVSALAGPASGVLMIPRVDWFFEKKLTLQTSSDYPGGNHYPNLMIPPGYANGVYDRRKSGDPFTGEGYGQVERLLESWRFYCMRRLLFLTVKKRETMHRYEDRWGQVMLNTSTTWDRKLGSRGWIGHGTTIKTTMRKSILHVTSVLLSRVHELKEGERYEKALTGWAGRKYIGDSGALEVKSECHMRPLVPCIPANSSYWCYTSTGGDTVIRSSRDLLLLSQGFIPAPAQAFVYLTEGLKSTSDPNYFKSLEIVLAEKTTPGFYSANFSFNESAMVRTPGVIACSISSHIKSAIVTSFDITYTGDYADYADYQILANGTHEPGEPVLFHQHWLQGISNVNPSDKMFGKPAIATGNVSFGGYHSANHVTNPTLTSFARTLIEPYEQRMYHTSWDWATMEAAELEVILGGAFASILLYLPPTVSQYALPSALRMANQSLPRPRYYVFPTNFTLEVYNLGYGFRLSSRAGKLGIAVLLAHAILAFSGSFWQLFCWRRIVKAWRSVPEYLALGIGSPSEQESFDDTCVGISAMRTLQTVIHIEERHPDHLEISTGDWEFLTTNEEDHGEEPNDEAETASTITMTPKPLPILKRFGAVYGSKADSRRDKHER</sequence>
<feature type="transmembrane region" description="Helical" evidence="2">
    <location>
        <begin position="173"/>
        <end position="198"/>
    </location>
</feature>
<name>A0ABR3GF09_9PEZI</name>
<evidence type="ECO:0000256" key="2">
    <source>
        <dbReference type="SAM" id="Phobius"/>
    </source>
</evidence>
<gene>
    <name evidence="3" type="ORF">Q9L58_006675</name>
</gene>
<accession>A0ABR3GF09</accession>
<keyword evidence="2" id="KW-0812">Transmembrane</keyword>
<feature type="region of interest" description="Disordered" evidence="1">
    <location>
        <begin position="742"/>
        <end position="761"/>
    </location>
</feature>